<feature type="compositionally biased region" description="Basic residues" evidence="1">
    <location>
        <begin position="855"/>
        <end position="865"/>
    </location>
</feature>
<name>A0AAD1Y0F8_EUPCR</name>
<feature type="region of interest" description="Disordered" evidence="1">
    <location>
        <begin position="855"/>
        <end position="877"/>
    </location>
</feature>
<reference evidence="2" key="1">
    <citation type="submission" date="2023-07" db="EMBL/GenBank/DDBJ databases">
        <authorList>
            <consortium name="AG Swart"/>
            <person name="Singh M."/>
            <person name="Singh A."/>
            <person name="Seah K."/>
            <person name="Emmerich C."/>
        </authorList>
    </citation>
    <scope>NUCLEOTIDE SEQUENCE</scope>
    <source>
        <strain evidence="2">DP1</strain>
    </source>
</reference>
<evidence type="ECO:0000256" key="1">
    <source>
        <dbReference type="SAM" id="MobiDB-lite"/>
    </source>
</evidence>
<evidence type="ECO:0000313" key="2">
    <source>
        <dbReference type="EMBL" id="CAI2382194.1"/>
    </source>
</evidence>
<comment type="caution">
    <text evidence="2">The sequence shown here is derived from an EMBL/GenBank/DDBJ whole genome shotgun (WGS) entry which is preliminary data.</text>
</comment>
<proteinExistence type="predicted"/>
<protein>
    <submittedName>
        <fullName evidence="2">Uncharacterized protein</fullName>
    </submittedName>
</protein>
<feature type="compositionally biased region" description="Basic residues" evidence="1">
    <location>
        <begin position="789"/>
        <end position="802"/>
    </location>
</feature>
<dbReference type="AlphaFoldDB" id="A0AAD1Y0F8"/>
<gene>
    <name evidence="2" type="ORF">ECRASSUSDP1_LOCUS23664</name>
</gene>
<dbReference type="Proteomes" id="UP001295684">
    <property type="component" value="Unassembled WGS sequence"/>
</dbReference>
<accession>A0AAD1Y0F8</accession>
<dbReference type="EMBL" id="CAMPGE010024346">
    <property type="protein sequence ID" value="CAI2382194.1"/>
    <property type="molecule type" value="Genomic_DNA"/>
</dbReference>
<organism evidence="2 3">
    <name type="scientific">Euplotes crassus</name>
    <dbReference type="NCBI Taxonomy" id="5936"/>
    <lineage>
        <taxon>Eukaryota</taxon>
        <taxon>Sar</taxon>
        <taxon>Alveolata</taxon>
        <taxon>Ciliophora</taxon>
        <taxon>Intramacronucleata</taxon>
        <taxon>Spirotrichea</taxon>
        <taxon>Hypotrichia</taxon>
        <taxon>Euplotida</taxon>
        <taxon>Euplotidae</taxon>
        <taxon>Moneuplotes</taxon>
    </lineage>
</organism>
<sequence length="919" mass="106394">MNKGDKATKDLLSHLNTNNQLNKILYDSSSPPHNKHQYKHTMNTPNSIKNMRLKDRNKLTSTHNAKGILKNINTQNSSKAMGFKKHKKIKGFTSAGFSKKFIKSKDHNILIGKYSFPNTSFKLQNTSLRNSKQSSGYQVSPKDQVLDMNNKDIRSFLNNNSIKCGKIEPLGLPDLRSTPDPESNQLTKMSSINNLCTTQYTSCSKYRSSLFAKLRPPAKAILACVDFVKDNASRSKERKEIRERVRAKIRTRVDRECDLYNKTIVDNIIKNRATHVTSNFKDYLVYDEPIEFLKRYYRIKDMSKRLSNLTKFHNVYFKVFPNYIVFPEKHYMYKNIERKQRVIDDKQYCKMLNSQSKKYPMLKNKSYSKLFNKSYLHNISDFNEVFKKEQEEMSEEDLWKLLNQKKPNLASSYSKQSVVLAKEESKNTLECALSNVNTSLMEMGNEDIDGVSNLSFCKSRIGSYRMDNQTMQQNVDLEFQKPQTAIKNSVAVLKRKSRPPTIPNSKVGTTNTSKMEYEEIIKPNKSIHSKALPIEISGSLLTSTPKKKPKLSKKKKSFCKSTDKSLKDYKIMNKNKANSEKYNSADVRESYSNLKAKLKQITRAGISSQSQPLNFRLSKTIGPLQNSTIKHFKNKNTEIYSIKKLCKSSEVCKNNSRNYGVKNVAKNISKPKGIYKKSNEIIDLRSKDHFISFKTKDQMESDRPNENILIFNKKKAKNYNNRKRLKNKRLLSSLVSQNVNSKGDKSHCQSYIKNLKVIHEKPSTNFSRHFRMKSIDYTTQMNNNSSSKKSVKARKNDKKQRKSVSAFKELEKTIQRAKKKSKRQLSNSKHLFYKESRRSFDVSDQMGKLMMYKSSKKSIKSKKSTGSHIGKRDASSKLSKHIEETFCYKNVQEKKKPNLRKVKSKNSNLPLPIINFKQY</sequence>
<evidence type="ECO:0000313" key="3">
    <source>
        <dbReference type="Proteomes" id="UP001295684"/>
    </source>
</evidence>
<keyword evidence="3" id="KW-1185">Reference proteome</keyword>
<feature type="region of interest" description="Disordered" evidence="1">
    <location>
        <begin position="780"/>
        <end position="807"/>
    </location>
</feature>